<dbReference type="FunFam" id="1.10.246.130:FF:000001">
    <property type="entry name" value="Gamma-glutamyltransferase 5 isoform 1"/>
    <property type="match status" value="1"/>
</dbReference>
<keyword evidence="1" id="KW-1199">Hemostasis impairing toxin</keyword>
<dbReference type="PANTHER" id="PTHR11686:SF72">
    <property type="entry name" value="GAMMA-GLUTAMYL TRANSPEPTIDASE, ISOFORM A"/>
    <property type="match status" value="1"/>
</dbReference>
<dbReference type="InterPro" id="IPR000101">
    <property type="entry name" value="GGT_peptidase"/>
</dbReference>
<feature type="binding site" evidence="3">
    <location>
        <position position="483"/>
    </location>
    <ligand>
        <name>L-glutamate</name>
        <dbReference type="ChEBI" id="CHEBI:29985"/>
    </ligand>
</feature>
<evidence type="ECO:0000313" key="6">
    <source>
        <dbReference type="Proteomes" id="UP001153954"/>
    </source>
</evidence>
<name>A0AAU9VC01_EUPED</name>
<evidence type="ECO:0000256" key="2">
    <source>
        <dbReference type="PIRSR" id="PIRSR600101-1"/>
    </source>
</evidence>
<feature type="binding site" evidence="3">
    <location>
        <position position="112"/>
    </location>
    <ligand>
        <name>L-glutamate</name>
        <dbReference type="ChEBI" id="CHEBI:29985"/>
    </ligand>
</feature>
<dbReference type="PANTHER" id="PTHR11686">
    <property type="entry name" value="GAMMA GLUTAMYL TRANSPEPTIDASE"/>
    <property type="match status" value="1"/>
</dbReference>
<dbReference type="Gene3D" id="3.60.20.40">
    <property type="match status" value="1"/>
</dbReference>
<gene>
    <name evidence="5" type="ORF">EEDITHA_LOCUS22656</name>
</gene>
<feature type="transmembrane region" description="Helical" evidence="4">
    <location>
        <begin position="12"/>
        <end position="36"/>
    </location>
</feature>
<dbReference type="AlphaFoldDB" id="A0AAU9VC01"/>
<organism evidence="5 6">
    <name type="scientific">Euphydryas editha</name>
    <name type="common">Edith's checkerspot</name>
    <dbReference type="NCBI Taxonomy" id="104508"/>
    <lineage>
        <taxon>Eukaryota</taxon>
        <taxon>Metazoa</taxon>
        <taxon>Ecdysozoa</taxon>
        <taxon>Arthropoda</taxon>
        <taxon>Hexapoda</taxon>
        <taxon>Insecta</taxon>
        <taxon>Pterygota</taxon>
        <taxon>Neoptera</taxon>
        <taxon>Endopterygota</taxon>
        <taxon>Lepidoptera</taxon>
        <taxon>Glossata</taxon>
        <taxon>Ditrysia</taxon>
        <taxon>Papilionoidea</taxon>
        <taxon>Nymphalidae</taxon>
        <taxon>Nymphalinae</taxon>
        <taxon>Euphydryas</taxon>
    </lineage>
</organism>
<evidence type="ECO:0000256" key="4">
    <source>
        <dbReference type="SAM" id="Phobius"/>
    </source>
</evidence>
<feature type="binding site" evidence="3">
    <location>
        <begin position="408"/>
        <end position="410"/>
    </location>
    <ligand>
        <name>L-glutamate</name>
        <dbReference type="ChEBI" id="CHEBI:29985"/>
    </ligand>
</feature>
<keyword evidence="1" id="KW-0800">Toxin</keyword>
<dbReference type="InterPro" id="IPR043138">
    <property type="entry name" value="GGT_lsub"/>
</dbReference>
<dbReference type="SUPFAM" id="SSF56235">
    <property type="entry name" value="N-terminal nucleophile aminohydrolases (Ntn hydrolases)"/>
    <property type="match status" value="1"/>
</dbReference>
<protein>
    <submittedName>
        <fullName evidence="5">Uncharacterized protein</fullName>
    </submittedName>
</protein>
<feature type="binding site" evidence="3">
    <location>
        <begin position="460"/>
        <end position="461"/>
    </location>
    <ligand>
        <name>L-glutamate</name>
        <dbReference type="ChEBI" id="CHEBI:29985"/>
    </ligand>
</feature>
<dbReference type="Pfam" id="PF01019">
    <property type="entry name" value="G_glu_transpept"/>
    <property type="match status" value="1"/>
</dbReference>
<keyword evidence="4" id="KW-0472">Membrane</keyword>
<sequence length="581" mass="62807">MYICSFRSRRCVLVSSVLAALLVGALVAVLVLQPWAGRDQPRYRHAAVAANGYECASIGRAILERGGSAVDAAIATLFCEGLGCAQSMGLGGGFLATVYDAKSGRVRVLNARERAPAATREDMFANVSSTVGGLAVAVPGELRGYGALHREYGRLPWGELIRPTAELCRQGHRVSPYMGRVLKTYSNSIHAEPSMSEVYINPETGEVWNEGDLIREPTLARTLDVIAEEGPEAIHNGSLTAALVRDIRNFGGIITEDDLRNYQVEWQEPIAVQLSEEHTLYSVPLPGSGSVLAFILNMLRGWVGAGSNVTAGSELYWHRIVETFKYAYAKRTGLGDPSRSNLPIDIRALERNLSDPAWAREFRELVDDTQTFSDWKHYGALFEGADDHGTAHVVVVAPDGSVVSATSTINYIWGSQRRSTSLGIILNNEMDDFAIPHRENAYGMRPSPANMLAPGLQPLSSMVPSVVLSRNGTADLIIGAAGGTKITTQVALVAMHTILEGDELPVVIQQPRLHHQLVPMEVQHEEDFNANILSSLRDKGHATTALGPTAGFAAMIGAARDADGLLVAQYDRRRVGSVDGF</sequence>
<dbReference type="PRINTS" id="PR01210">
    <property type="entry name" value="GGTRANSPTASE"/>
</dbReference>
<dbReference type="InterPro" id="IPR043137">
    <property type="entry name" value="GGT_ssub_C"/>
</dbReference>
<keyword evidence="6" id="KW-1185">Reference proteome</keyword>
<proteinExistence type="predicted"/>
<dbReference type="Gene3D" id="1.10.246.130">
    <property type="match status" value="1"/>
</dbReference>
<feature type="active site" description="Nucleophile" evidence="2">
    <location>
        <position position="390"/>
    </location>
</feature>
<dbReference type="Proteomes" id="UP001153954">
    <property type="component" value="Unassembled WGS sequence"/>
</dbReference>
<accession>A0AAU9VC01</accession>
<keyword evidence="1" id="KW-1202">Platelet aggregation activating toxin</keyword>
<dbReference type="EMBL" id="CAKOGL010000032">
    <property type="protein sequence ID" value="CAH2108749.1"/>
    <property type="molecule type" value="Genomic_DNA"/>
</dbReference>
<dbReference type="InterPro" id="IPR029055">
    <property type="entry name" value="Ntn_hydrolases_N"/>
</dbReference>
<keyword evidence="4" id="KW-1133">Transmembrane helix</keyword>
<dbReference type="GO" id="GO:0006751">
    <property type="term" value="P:glutathione catabolic process"/>
    <property type="evidence" value="ECO:0007669"/>
    <property type="project" value="InterPro"/>
</dbReference>
<comment type="caution">
    <text evidence="5">The sequence shown here is derived from an EMBL/GenBank/DDBJ whole genome shotgun (WGS) entry which is preliminary data.</text>
</comment>
<reference evidence="5" key="1">
    <citation type="submission" date="2022-03" db="EMBL/GenBank/DDBJ databases">
        <authorList>
            <person name="Tunstrom K."/>
        </authorList>
    </citation>
    <scope>NUCLEOTIDE SEQUENCE</scope>
</reference>
<evidence type="ECO:0000256" key="1">
    <source>
        <dbReference type="ARBA" id="ARBA00084097"/>
    </source>
</evidence>
<dbReference type="GO" id="GO:0036374">
    <property type="term" value="F:glutathione hydrolase activity"/>
    <property type="evidence" value="ECO:0007669"/>
    <property type="project" value="InterPro"/>
</dbReference>
<feature type="binding site" evidence="3">
    <location>
        <position position="432"/>
    </location>
    <ligand>
        <name>L-glutamate</name>
        <dbReference type="ChEBI" id="CHEBI:29985"/>
    </ligand>
</feature>
<dbReference type="FunFam" id="3.60.20.40:FF:000001">
    <property type="entry name" value="Gamma-glutamyltranspeptidase 1"/>
    <property type="match status" value="1"/>
</dbReference>
<dbReference type="GO" id="GO:0005886">
    <property type="term" value="C:plasma membrane"/>
    <property type="evidence" value="ECO:0007669"/>
    <property type="project" value="TreeGrafter"/>
</dbReference>
<evidence type="ECO:0000313" key="5">
    <source>
        <dbReference type="EMBL" id="CAH2108749.1"/>
    </source>
</evidence>
<keyword evidence="4" id="KW-0812">Transmembrane</keyword>
<evidence type="ECO:0000256" key="3">
    <source>
        <dbReference type="PIRSR" id="PIRSR600101-2"/>
    </source>
</evidence>